<proteinExistence type="predicted"/>
<protein>
    <submittedName>
        <fullName evidence="6">ATP-grasp domain-containing protein</fullName>
    </submittedName>
</protein>
<dbReference type="InterPro" id="IPR011761">
    <property type="entry name" value="ATP-grasp"/>
</dbReference>
<dbReference type="SUPFAM" id="SSF56059">
    <property type="entry name" value="Glutathione synthetase ATP-binding domain-like"/>
    <property type="match status" value="1"/>
</dbReference>
<dbReference type="PANTHER" id="PTHR43585">
    <property type="entry name" value="FUMIPYRROLE BIOSYNTHESIS PROTEIN C"/>
    <property type="match status" value="1"/>
</dbReference>
<dbReference type="GO" id="GO:0005524">
    <property type="term" value="F:ATP binding"/>
    <property type="evidence" value="ECO:0007669"/>
    <property type="project" value="UniProtKB-UniRule"/>
</dbReference>
<dbReference type="EMBL" id="CP046172">
    <property type="protein sequence ID" value="QIS11600.1"/>
    <property type="molecule type" value="Genomic_DNA"/>
</dbReference>
<evidence type="ECO:0000313" key="7">
    <source>
        <dbReference type="Proteomes" id="UP000503540"/>
    </source>
</evidence>
<evidence type="ECO:0000259" key="5">
    <source>
        <dbReference type="PROSITE" id="PS50975"/>
    </source>
</evidence>
<keyword evidence="3 4" id="KW-0067">ATP-binding</keyword>
<feature type="domain" description="ATP-grasp" evidence="5">
    <location>
        <begin position="122"/>
        <end position="330"/>
    </location>
</feature>
<dbReference type="RefSeq" id="WP_238847321.1">
    <property type="nucleotide sequence ID" value="NZ_CP046172.1"/>
</dbReference>
<gene>
    <name evidence="6" type="ORF">F5544_18645</name>
</gene>
<evidence type="ECO:0000256" key="1">
    <source>
        <dbReference type="ARBA" id="ARBA00022598"/>
    </source>
</evidence>
<reference evidence="6 7" key="1">
    <citation type="journal article" date="2019" name="ACS Chem. Biol.">
        <title>Identification and Mobilization of a Cryptic Antibiotic Biosynthesis Gene Locus from a Human-Pathogenic Nocardia Isolate.</title>
        <authorList>
            <person name="Herisse M."/>
            <person name="Ishida K."/>
            <person name="Porter J.L."/>
            <person name="Howden B."/>
            <person name="Hertweck C."/>
            <person name="Stinear T.P."/>
            <person name="Pidot S.J."/>
        </authorList>
    </citation>
    <scope>NUCLEOTIDE SEQUENCE [LARGE SCALE GENOMIC DNA]</scope>
    <source>
        <strain evidence="6 7">AUSMDU00012717</strain>
    </source>
</reference>
<keyword evidence="1" id="KW-0436">Ligase</keyword>
<accession>A0A6G9YEP7</accession>
<dbReference type="KEGG" id="nah:F5544_18645"/>
<keyword evidence="7" id="KW-1185">Reference proteome</keyword>
<dbReference type="AlphaFoldDB" id="A0A6G9YEP7"/>
<dbReference type="GO" id="GO:0016874">
    <property type="term" value="F:ligase activity"/>
    <property type="evidence" value="ECO:0007669"/>
    <property type="project" value="UniProtKB-KW"/>
</dbReference>
<dbReference type="Proteomes" id="UP000503540">
    <property type="component" value="Chromosome"/>
</dbReference>
<dbReference type="GO" id="GO:0046872">
    <property type="term" value="F:metal ion binding"/>
    <property type="evidence" value="ECO:0007669"/>
    <property type="project" value="InterPro"/>
</dbReference>
<evidence type="ECO:0000256" key="2">
    <source>
        <dbReference type="ARBA" id="ARBA00022741"/>
    </source>
</evidence>
<evidence type="ECO:0000313" key="6">
    <source>
        <dbReference type="EMBL" id="QIS11600.1"/>
    </source>
</evidence>
<dbReference type="Pfam" id="PF13535">
    <property type="entry name" value="ATP-grasp_4"/>
    <property type="match status" value="1"/>
</dbReference>
<dbReference type="PANTHER" id="PTHR43585:SF2">
    <property type="entry name" value="ATP-GRASP ENZYME FSQD"/>
    <property type="match status" value="1"/>
</dbReference>
<dbReference type="Gene3D" id="3.40.50.20">
    <property type="match status" value="1"/>
</dbReference>
<name>A0A6G9YEP7_9NOCA</name>
<keyword evidence="2 4" id="KW-0547">Nucleotide-binding</keyword>
<sequence length="442" mass="46421">MMTARPTLMLFVGARGIRVADTCAALAPLAEVVLVTSDRIVSRRADRLADAAETVRDIVVVPTTGEILTRAREYARAKPVDGALTFSDDLVEVTAAFAAEHGLPGLGGPAAMVCYRDKFAQRRALAAAGVPVPPFHLLREPADVDAALAAVPLPAILKPTRGSGGALAFVISRPEELEPVLRESLSGVADAGAAVESGTEFLLEGLLVGDNWHGTTDFAPYVSVESIGGRGEIAHLAVTDRFPVAPPALETGMVLPSSLPAGRRAEVVDAADKALRALGFDTGLAHTELMLTADGPRVIEVNARAGGALPYLFPLVSSVDLTREAGRVALGLPPRREAEFGGYGVFVAPQHPVGARVRRVDGLAAAARVPGVRAVIPLAAEPGHTVDFRQTMIAVVLGVAATAPDAARLWREVMDTIRPQYREANMPDHYHRTPMRGIAGAC</sequence>
<organism evidence="6 7">
    <name type="scientific">Nocardia arthritidis</name>
    <dbReference type="NCBI Taxonomy" id="228602"/>
    <lineage>
        <taxon>Bacteria</taxon>
        <taxon>Bacillati</taxon>
        <taxon>Actinomycetota</taxon>
        <taxon>Actinomycetes</taxon>
        <taxon>Mycobacteriales</taxon>
        <taxon>Nocardiaceae</taxon>
        <taxon>Nocardia</taxon>
    </lineage>
</organism>
<dbReference type="PROSITE" id="PS50975">
    <property type="entry name" value="ATP_GRASP"/>
    <property type="match status" value="1"/>
</dbReference>
<evidence type="ECO:0000256" key="3">
    <source>
        <dbReference type="ARBA" id="ARBA00022840"/>
    </source>
</evidence>
<evidence type="ECO:0000256" key="4">
    <source>
        <dbReference type="PROSITE-ProRule" id="PRU00409"/>
    </source>
</evidence>
<dbReference type="InterPro" id="IPR052032">
    <property type="entry name" value="ATP-dep_AA_Ligase"/>
</dbReference>
<dbReference type="Gene3D" id="3.30.470.20">
    <property type="entry name" value="ATP-grasp fold, B domain"/>
    <property type="match status" value="1"/>
</dbReference>